<dbReference type="InterPro" id="IPR050642">
    <property type="entry name" value="PDH_E1_Alpha_Subunit"/>
</dbReference>
<evidence type="ECO:0000259" key="4">
    <source>
        <dbReference type="Pfam" id="PF00676"/>
    </source>
</evidence>
<comment type="caution">
    <text evidence="5">The sequence shown here is derived from an EMBL/GenBank/DDBJ whole genome shotgun (WGS) entry which is preliminary data.</text>
</comment>
<keyword evidence="2" id="KW-0560">Oxidoreductase</keyword>
<dbReference type="AlphaFoldDB" id="A0A368XH56"/>
<name>A0A368XH56_9BURK</name>
<feature type="domain" description="Dehydrogenase E1 component" evidence="4">
    <location>
        <begin position="86"/>
        <end position="198"/>
    </location>
</feature>
<dbReference type="Gene3D" id="3.40.50.970">
    <property type="match status" value="1"/>
</dbReference>
<evidence type="ECO:0000256" key="1">
    <source>
        <dbReference type="ARBA" id="ARBA00001964"/>
    </source>
</evidence>
<dbReference type="GO" id="GO:0006086">
    <property type="term" value="P:pyruvate decarboxylation to acetyl-CoA"/>
    <property type="evidence" value="ECO:0007669"/>
    <property type="project" value="TreeGrafter"/>
</dbReference>
<keyword evidence="5" id="KW-0670">Pyruvate</keyword>
<dbReference type="RefSeq" id="WP_245965892.1">
    <property type="nucleotide sequence ID" value="NZ_QPJK01000009.1"/>
</dbReference>
<reference evidence="5 6" key="1">
    <citation type="submission" date="2018-07" db="EMBL/GenBank/DDBJ databases">
        <title>Genomic Encyclopedia of Type Strains, Phase IV (KMG-IV): sequencing the most valuable type-strain genomes for metagenomic binning, comparative biology and taxonomic classification.</title>
        <authorList>
            <person name="Goeker M."/>
        </authorList>
    </citation>
    <scope>NUCLEOTIDE SEQUENCE [LARGE SCALE GENOMIC DNA]</scope>
    <source>
        <strain evidence="5 6">DSM 21634</strain>
    </source>
</reference>
<evidence type="ECO:0000256" key="2">
    <source>
        <dbReference type="ARBA" id="ARBA00023002"/>
    </source>
</evidence>
<dbReference type="PANTHER" id="PTHR11516:SF60">
    <property type="entry name" value="PYRUVATE DEHYDROGENASE E1 COMPONENT SUBUNIT ALPHA"/>
    <property type="match status" value="1"/>
</dbReference>
<dbReference type="PANTHER" id="PTHR11516">
    <property type="entry name" value="PYRUVATE DEHYDROGENASE E1 COMPONENT, ALPHA SUBUNIT BACTERIAL AND ORGANELLAR"/>
    <property type="match status" value="1"/>
</dbReference>
<dbReference type="Proteomes" id="UP000252884">
    <property type="component" value="Unassembled WGS sequence"/>
</dbReference>
<sequence length="270" mass="27779">MPASPSLSTLEELLRGMLRIRAFEDVAETSRPDAAAAPPIAGQEAVPVGVCAHLRPGDHLTATHRGHGQTLAGLLGQAAGAHGAMHTAVGAAHGAKLQGKDGVTVCFFGDAALHPGPFLESLNWARVYALPVLFVCEDGPWSLDAASEGASVRAVAMGVPAEQVDASDVLAVHALAGRLVAQLRGGAGPCLLHARNYRGAACAPAGRETDAIARACARYLALGGSAQALQRIERQALQQARRALADALPAPQAALHRVAELAAAVRPLWN</sequence>
<dbReference type="Pfam" id="PF00676">
    <property type="entry name" value="E1_dh"/>
    <property type="match status" value="1"/>
</dbReference>
<accession>A0A368XH56</accession>
<comment type="cofactor">
    <cofactor evidence="1">
        <name>thiamine diphosphate</name>
        <dbReference type="ChEBI" id="CHEBI:58937"/>
    </cofactor>
</comment>
<keyword evidence="6" id="KW-1185">Reference proteome</keyword>
<dbReference type="InterPro" id="IPR029061">
    <property type="entry name" value="THDP-binding"/>
</dbReference>
<evidence type="ECO:0000313" key="6">
    <source>
        <dbReference type="Proteomes" id="UP000252884"/>
    </source>
</evidence>
<dbReference type="EMBL" id="QPJK01000009">
    <property type="protein sequence ID" value="RCW67330.1"/>
    <property type="molecule type" value="Genomic_DNA"/>
</dbReference>
<protein>
    <submittedName>
        <fullName evidence="5">Pyruvate dehydrogenase E1 component alpha subunit</fullName>
    </submittedName>
</protein>
<dbReference type="GO" id="GO:0004739">
    <property type="term" value="F:pyruvate dehydrogenase (acetyl-transferring) activity"/>
    <property type="evidence" value="ECO:0007669"/>
    <property type="project" value="TreeGrafter"/>
</dbReference>
<organism evidence="5 6">
    <name type="scientific">Pseudorhodoferax soli</name>
    <dbReference type="NCBI Taxonomy" id="545864"/>
    <lineage>
        <taxon>Bacteria</taxon>
        <taxon>Pseudomonadati</taxon>
        <taxon>Pseudomonadota</taxon>
        <taxon>Betaproteobacteria</taxon>
        <taxon>Burkholderiales</taxon>
        <taxon>Comamonadaceae</taxon>
    </lineage>
</organism>
<proteinExistence type="predicted"/>
<evidence type="ECO:0000256" key="3">
    <source>
        <dbReference type="ARBA" id="ARBA00023052"/>
    </source>
</evidence>
<dbReference type="InterPro" id="IPR001017">
    <property type="entry name" value="DH_E1"/>
</dbReference>
<gene>
    <name evidence="5" type="ORF">DES41_10953</name>
</gene>
<dbReference type="SUPFAM" id="SSF52518">
    <property type="entry name" value="Thiamin diphosphate-binding fold (THDP-binding)"/>
    <property type="match status" value="1"/>
</dbReference>
<evidence type="ECO:0000313" key="5">
    <source>
        <dbReference type="EMBL" id="RCW67330.1"/>
    </source>
</evidence>
<keyword evidence="3" id="KW-0786">Thiamine pyrophosphate</keyword>